<name>A0A6J5SNI1_9CAUD</name>
<dbReference type="EMBL" id="LR796912">
    <property type="protein sequence ID" value="CAB4174983.1"/>
    <property type="molecule type" value="Genomic_DNA"/>
</dbReference>
<dbReference type="Gene3D" id="3.30.420.10">
    <property type="entry name" value="Ribonuclease H-like superfamily/Ribonuclease H"/>
    <property type="match status" value="1"/>
</dbReference>
<evidence type="ECO:0000313" key="3">
    <source>
        <dbReference type="EMBL" id="CAB4193626.1"/>
    </source>
</evidence>
<evidence type="ECO:0000313" key="4">
    <source>
        <dbReference type="EMBL" id="CAB4215881.1"/>
    </source>
</evidence>
<accession>A0A6J5SNI1</accession>
<dbReference type="EMBL" id="LR797194">
    <property type="protein sequence ID" value="CAB4193626.1"/>
    <property type="molecule type" value="Genomic_DNA"/>
</dbReference>
<reference evidence="4" key="1">
    <citation type="submission" date="2020-05" db="EMBL/GenBank/DDBJ databases">
        <authorList>
            <person name="Chiriac C."/>
            <person name="Salcher M."/>
            <person name="Ghai R."/>
            <person name="Kavagutti S V."/>
        </authorList>
    </citation>
    <scope>NUCLEOTIDE SEQUENCE</scope>
</reference>
<dbReference type="GO" id="GO:0003676">
    <property type="term" value="F:nucleic acid binding"/>
    <property type="evidence" value="ECO:0007669"/>
    <property type="project" value="InterPro"/>
</dbReference>
<dbReference type="InterPro" id="IPR036397">
    <property type="entry name" value="RNaseH_sf"/>
</dbReference>
<dbReference type="EMBL" id="LR798422">
    <property type="protein sequence ID" value="CAB5230654.1"/>
    <property type="molecule type" value="Genomic_DNA"/>
</dbReference>
<organism evidence="4">
    <name type="scientific">uncultured Caudovirales phage</name>
    <dbReference type="NCBI Taxonomy" id="2100421"/>
    <lineage>
        <taxon>Viruses</taxon>
        <taxon>Duplodnaviria</taxon>
        <taxon>Heunggongvirae</taxon>
        <taxon>Uroviricota</taxon>
        <taxon>Caudoviricetes</taxon>
        <taxon>Peduoviridae</taxon>
        <taxon>Maltschvirus</taxon>
        <taxon>Maltschvirus maltsch</taxon>
    </lineage>
</organism>
<gene>
    <name evidence="2" type="ORF">UFOVP1123_32</name>
    <name evidence="3" type="ORF">UFOVP1239_118</name>
    <name evidence="4" type="ORF">UFOVP1484_36</name>
    <name evidence="5" type="ORF">UFOVP1577_42</name>
    <name evidence="1" type="ORF">UFOVP961_104</name>
</gene>
<dbReference type="EMBL" id="LR797079">
    <property type="protein sequence ID" value="CAB4185200.1"/>
    <property type="molecule type" value="Genomic_DNA"/>
</dbReference>
<evidence type="ECO:0000313" key="1">
    <source>
        <dbReference type="EMBL" id="CAB4174983.1"/>
    </source>
</evidence>
<evidence type="ECO:0000313" key="2">
    <source>
        <dbReference type="EMBL" id="CAB4185200.1"/>
    </source>
</evidence>
<protein>
    <submittedName>
        <fullName evidence="4">Uncharacterized protein</fullName>
    </submittedName>
</protein>
<dbReference type="InterPro" id="IPR012337">
    <property type="entry name" value="RNaseH-like_sf"/>
</dbReference>
<dbReference type="EMBL" id="LR797435">
    <property type="protein sequence ID" value="CAB4215881.1"/>
    <property type="molecule type" value="Genomic_DNA"/>
</dbReference>
<evidence type="ECO:0000313" key="5">
    <source>
        <dbReference type="EMBL" id="CAB5230654.1"/>
    </source>
</evidence>
<dbReference type="SUPFAM" id="SSF53098">
    <property type="entry name" value="Ribonuclease H-like"/>
    <property type="match status" value="1"/>
</dbReference>
<sequence length="232" mass="26683">MAKKQYFAIVDTETTIKDTVADFAIIICDKQGIIHNQMACLVKDNFDSMDLFYDRKATGLWSFDYARQKRIKYNEMLNNGSRIMASANAVNKWINLAIGKYNPTLTAYNLAFDAGKCANTNIDLTGFKDRFCLWQAAVGNICKSKAFKQFALDNHQFNNVTKHGNMTFKTTAETVTGFINNQMTDEPHTALEDIIGWELPIFKKIIARRDWKEKIIAHNWQDFQVKNHFKAK</sequence>
<proteinExistence type="predicted"/>